<sequence length="52" mass="6058">MGKKNEITLCIAEPQESNFQYKAETEINVDELMRLDQVRLSKYFNLASLGDY</sequence>
<organism evidence="1 2">
    <name type="scientific">Lentilactobacillus kosonis</name>
    <dbReference type="NCBI Taxonomy" id="2810561"/>
    <lineage>
        <taxon>Bacteria</taxon>
        <taxon>Bacillati</taxon>
        <taxon>Bacillota</taxon>
        <taxon>Bacilli</taxon>
        <taxon>Lactobacillales</taxon>
        <taxon>Lactobacillaceae</taxon>
        <taxon>Lentilactobacillus</taxon>
    </lineage>
</organism>
<keyword evidence="2" id="KW-1185">Reference proteome</keyword>
<comment type="caution">
    <text evidence="1">The sequence shown here is derived from an EMBL/GenBank/DDBJ whole genome shotgun (WGS) entry which is preliminary data.</text>
</comment>
<proteinExistence type="predicted"/>
<evidence type="ECO:0000313" key="1">
    <source>
        <dbReference type="EMBL" id="GAY71956.1"/>
    </source>
</evidence>
<dbReference type="Proteomes" id="UP000286974">
    <property type="component" value="Unassembled WGS sequence"/>
</dbReference>
<dbReference type="AlphaFoldDB" id="A0A401FI34"/>
<name>A0A401FI34_9LACO</name>
<reference evidence="1 2" key="1">
    <citation type="submission" date="2017-11" db="EMBL/GenBank/DDBJ databases">
        <title>Draft Genome Sequence of Lactobacillus curieae NBRC 111893 isolated from Koso, a Japanese sugar-Vegetable Fermented Beverage.</title>
        <authorList>
            <person name="Chiou T.Y."/>
            <person name="Oshima K."/>
            <person name="Suda W."/>
            <person name="Hattori M."/>
            <person name="Takahashi T."/>
        </authorList>
    </citation>
    <scope>NUCLEOTIDE SEQUENCE [LARGE SCALE GENOMIC DNA]</scope>
    <source>
        <strain evidence="1 2">NBRC111893</strain>
    </source>
</reference>
<evidence type="ECO:0000313" key="2">
    <source>
        <dbReference type="Proteomes" id="UP000286974"/>
    </source>
</evidence>
<accession>A0A401FI34</accession>
<gene>
    <name evidence="1" type="ORF">NBRC111893_102</name>
</gene>
<dbReference type="EMBL" id="BEXA01000001">
    <property type="protein sequence ID" value="GAY71956.1"/>
    <property type="molecule type" value="Genomic_DNA"/>
</dbReference>
<protein>
    <submittedName>
        <fullName evidence="1">Uncharacterized protein</fullName>
    </submittedName>
</protein>